<gene>
    <name evidence="2" type="ORF">C8F04DRAFT_1192413</name>
</gene>
<reference evidence="2" key="1">
    <citation type="submission" date="2023-03" db="EMBL/GenBank/DDBJ databases">
        <title>Massive genome expansion in bonnet fungi (Mycena s.s.) driven by repeated elements and novel gene families across ecological guilds.</title>
        <authorList>
            <consortium name="Lawrence Berkeley National Laboratory"/>
            <person name="Harder C.B."/>
            <person name="Miyauchi S."/>
            <person name="Viragh M."/>
            <person name="Kuo A."/>
            <person name="Thoen E."/>
            <person name="Andreopoulos B."/>
            <person name="Lu D."/>
            <person name="Skrede I."/>
            <person name="Drula E."/>
            <person name="Henrissat B."/>
            <person name="Morin E."/>
            <person name="Kohler A."/>
            <person name="Barry K."/>
            <person name="LaButti K."/>
            <person name="Morin E."/>
            <person name="Salamov A."/>
            <person name="Lipzen A."/>
            <person name="Mereny Z."/>
            <person name="Hegedus B."/>
            <person name="Baldrian P."/>
            <person name="Stursova M."/>
            <person name="Weitz H."/>
            <person name="Taylor A."/>
            <person name="Grigoriev I.V."/>
            <person name="Nagy L.G."/>
            <person name="Martin F."/>
            <person name="Kauserud H."/>
        </authorList>
    </citation>
    <scope>NUCLEOTIDE SEQUENCE</scope>
    <source>
        <strain evidence="2">CBHHK200</strain>
    </source>
</reference>
<feature type="region of interest" description="Disordered" evidence="1">
    <location>
        <begin position="160"/>
        <end position="179"/>
    </location>
</feature>
<name>A0AAD6SBC7_9AGAR</name>
<evidence type="ECO:0000256" key="1">
    <source>
        <dbReference type="SAM" id="MobiDB-lite"/>
    </source>
</evidence>
<comment type="caution">
    <text evidence="2">The sequence shown here is derived from an EMBL/GenBank/DDBJ whole genome shotgun (WGS) entry which is preliminary data.</text>
</comment>
<dbReference type="AlphaFoldDB" id="A0AAD6SBC7"/>
<evidence type="ECO:0000313" key="2">
    <source>
        <dbReference type="EMBL" id="KAJ7024434.1"/>
    </source>
</evidence>
<organism evidence="2 3">
    <name type="scientific">Mycena alexandri</name>
    <dbReference type="NCBI Taxonomy" id="1745969"/>
    <lineage>
        <taxon>Eukaryota</taxon>
        <taxon>Fungi</taxon>
        <taxon>Dikarya</taxon>
        <taxon>Basidiomycota</taxon>
        <taxon>Agaricomycotina</taxon>
        <taxon>Agaricomycetes</taxon>
        <taxon>Agaricomycetidae</taxon>
        <taxon>Agaricales</taxon>
        <taxon>Marasmiineae</taxon>
        <taxon>Mycenaceae</taxon>
        <taxon>Mycena</taxon>
    </lineage>
</organism>
<proteinExistence type="predicted"/>
<dbReference type="EMBL" id="JARJCM010000170">
    <property type="protein sequence ID" value="KAJ7024434.1"/>
    <property type="molecule type" value="Genomic_DNA"/>
</dbReference>
<evidence type="ECO:0000313" key="3">
    <source>
        <dbReference type="Proteomes" id="UP001218188"/>
    </source>
</evidence>
<accession>A0AAD6SBC7</accession>
<keyword evidence="3" id="KW-1185">Reference proteome</keyword>
<dbReference type="Proteomes" id="UP001218188">
    <property type="component" value="Unassembled WGS sequence"/>
</dbReference>
<protein>
    <submittedName>
        <fullName evidence="2">Uncharacterized protein</fullName>
    </submittedName>
</protein>
<feature type="region of interest" description="Disordered" evidence="1">
    <location>
        <begin position="42"/>
        <end position="78"/>
    </location>
</feature>
<sequence length="290" mass="32135">MVATWRPAGPGLGPALPLGRVVSGWVHPTRPSHASYALKLTGHKAQAPGPPVSDQSRAVGSGGSAPRTSGLPRQQVPAQMTSLERVKAKFGQLDRLWLWEPAKKALRLNFLNSNVTAAALNKSLKASKSDALGEYPLRPTSPPPSRTSYDRLRNILQHAPSLADEETRDEVELEEDQVEGGTTASWKADYMAELFGALIAVIEQHGIEEDGWESARWEVYDTYARWRDGSWSETVHPTRLLDLGALPMNYGVVFKQPLNRRSLLKNNIPTPRAQWQRGSERTIPQQRILL</sequence>
<feature type="compositionally biased region" description="Acidic residues" evidence="1">
    <location>
        <begin position="163"/>
        <end position="178"/>
    </location>
</feature>